<organism evidence="1">
    <name type="scientific">Medicago truncatula</name>
    <name type="common">Barrel medic</name>
    <name type="synonym">Medicago tribuloides</name>
    <dbReference type="NCBI Taxonomy" id="3880"/>
    <lineage>
        <taxon>Eukaryota</taxon>
        <taxon>Viridiplantae</taxon>
        <taxon>Streptophyta</taxon>
        <taxon>Embryophyta</taxon>
        <taxon>Tracheophyta</taxon>
        <taxon>Spermatophyta</taxon>
        <taxon>Magnoliopsida</taxon>
        <taxon>eudicotyledons</taxon>
        <taxon>Gunneridae</taxon>
        <taxon>Pentapetalae</taxon>
        <taxon>rosids</taxon>
        <taxon>fabids</taxon>
        <taxon>Fabales</taxon>
        <taxon>Fabaceae</taxon>
        <taxon>Papilionoideae</taxon>
        <taxon>50 kb inversion clade</taxon>
        <taxon>NPAAA clade</taxon>
        <taxon>Hologalegina</taxon>
        <taxon>IRL clade</taxon>
        <taxon>Trifolieae</taxon>
        <taxon>Medicago</taxon>
    </lineage>
</organism>
<dbReference type="AlphaFoldDB" id="Q2HRN5"/>
<gene>
    <name evidence="1" type="ORF">MtrDRAFT_AC158464g22v2</name>
</gene>
<protein>
    <submittedName>
        <fullName evidence="1">Uncharacterized protein</fullName>
    </submittedName>
</protein>
<sequence length="49" mass="5082">MFASLTSHELQVANGFGSGLSNLPPSSLSCSITTEAMFCIGSFNLGGIW</sequence>
<dbReference type="EMBL" id="AC158464">
    <property type="protein sequence ID" value="ABD33238.1"/>
    <property type="molecule type" value="Genomic_DNA"/>
</dbReference>
<accession>Q2HRN5</accession>
<name>Q2HRN5_MEDTR</name>
<evidence type="ECO:0000313" key="1">
    <source>
        <dbReference type="EMBL" id="ABD33238.1"/>
    </source>
</evidence>
<reference evidence="1" key="2">
    <citation type="submission" date="2007-03" db="EMBL/GenBank/DDBJ databases">
        <authorList>
            <consortium name="The International Medicago Genome Annotation Group"/>
        </authorList>
    </citation>
    <scope>NUCLEOTIDE SEQUENCE</scope>
</reference>
<reference evidence="1" key="1">
    <citation type="submission" date="2005-04" db="EMBL/GenBank/DDBJ databases">
        <authorList>
            <person name="Town C.D."/>
        </authorList>
    </citation>
    <scope>NUCLEOTIDE SEQUENCE</scope>
</reference>
<proteinExistence type="predicted"/>